<keyword evidence="1" id="KW-0472">Membrane</keyword>
<evidence type="ECO:0000256" key="1">
    <source>
        <dbReference type="SAM" id="Phobius"/>
    </source>
</evidence>
<keyword evidence="1" id="KW-1133">Transmembrane helix</keyword>
<evidence type="ECO:0000313" key="3">
    <source>
        <dbReference type="EMBL" id="KAG2406159.1"/>
    </source>
</evidence>
<dbReference type="PROSITE" id="PS51257">
    <property type="entry name" value="PROKAR_LIPOPROTEIN"/>
    <property type="match status" value="1"/>
</dbReference>
<evidence type="ECO:0000313" key="2">
    <source>
        <dbReference type="EMBL" id="KAG2406157.1"/>
    </source>
</evidence>
<accession>A0A8T0L1X1</accession>
<dbReference type="EMBL" id="JABFOF010000002">
    <property type="protein sequence ID" value="KAG2406157.1"/>
    <property type="molecule type" value="Genomic_DNA"/>
</dbReference>
<dbReference type="EMBL" id="JABFOF010000002">
    <property type="protein sequence ID" value="KAG2406159.1"/>
    <property type="molecule type" value="Genomic_DNA"/>
</dbReference>
<organism evidence="2 4">
    <name type="scientific">Phaseolus angularis</name>
    <name type="common">Azuki bean</name>
    <name type="synonym">Vigna angularis</name>
    <dbReference type="NCBI Taxonomy" id="3914"/>
    <lineage>
        <taxon>Eukaryota</taxon>
        <taxon>Viridiplantae</taxon>
        <taxon>Streptophyta</taxon>
        <taxon>Embryophyta</taxon>
        <taxon>Tracheophyta</taxon>
        <taxon>Spermatophyta</taxon>
        <taxon>Magnoliopsida</taxon>
        <taxon>eudicotyledons</taxon>
        <taxon>Gunneridae</taxon>
        <taxon>Pentapetalae</taxon>
        <taxon>rosids</taxon>
        <taxon>fabids</taxon>
        <taxon>Fabales</taxon>
        <taxon>Fabaceae</taxon>
        <taxon>Papilionoideae</taxon>
        <taxon>50 kb inversion clade</taxon>
        <taxon>NPAAA clade</taxon>
        <taxon>indigoferoid/millettioid clade</taxon>
        <taxon>Phaseoleae</taxon>
        <taxon>Vigna</taxon>
    </lineage>
</organism>
<gene>
    <name evidence="2" type="ORF">HKW66_Vig0054130</name>
    <name evidence="3" type="ORF">HKW66_Vig0054150</name>
</gene>
<proteinExistence type="predicted"/>
<keyword evidence="1" id="KW-0812">Transmembrane</keyword>
<comment type="caution">
    <text evidence="2">The sequence shown here is derived from an EMBL/GenBank/DDBJ whole genome shotgun (WGS) entry which is preliminary data.</text>
</comment>
<reference evidence="2 4" key="1">
    <citation type="submission" date="2020-05" db="EMBL/GenBank/DDBJ databases">
        <title>Vigna angularis (adzuki bean) Var. LongXiaoDou No. 4 denovo assembly.</title>
        <authorList>
            <person name="Xiang H."/>
        </authorList>
    </citation>
    <scope>NUCLEOTIDE SEQUENCE [LARGE SCALE GENOMIC DNA]</scope>
    <source>
        <tissue evidence="2">Leaf</tissue>
    </source>
</reference>
<dbReference type="AlphaFoldDB" id="A0A8T0L1X1"/>
<sequence length="66" mass="7156">MLIRNHYFGLVCSVVISCTVTVRILNLPSFRDSKLGMLEMKLQLIEVDSAGSPGCARCDSVAVPSL</sequence>
<name>A0A8T0L1X1_PHAAN</name>
<protein>
    <submittedName>
        <fullName evidence="2">Uncharacterized protein</fullName>
    </submittedName>
</protein>
<feature type="transmembrane region" description="Helical" evidence="1">
    <location>
        <begin position="6"/>
        <end position="25"/>
    </location>
</feature>
<dbReference type="Proteomes" id="UP000743370">
    <property type="component" value="Unassembled WGS sequence"/>
</dbReference>
<evidence type="ECO:0000313" key="4">
    <source>
        <dbReference type="Proteomes" id="UP000743370"/>
    </source>
</evidence>